<evidence type="ECO:0000313" key="3">
    <source>
        <dbReference type="Proteomes" id="UP001299546"/>
    </source>
</evidence>
<dbReference type="InterPro" id="IPR007419">
    <property type="entry name" value="BFD-like_2Fe2S-bd_dom"/>
</dbReference>
<dbReference type="InterPro" id="IPR041854">
    <property type="entry name" value="BFD-like_2Fe2S-bd_dom_sf"/>
</dbReference>
<dbReference type="PANTHER" id="PTHR42720:SF1">
    <property type="entry name" value="GLYCEROL 3-PHOSPHATE OXIDASE"/>
    <property type="match status" value="1"/>
</dbReference>
<dbReference type="Gene3D" id="1.10.10.1100">
    <property type="entry name" value="BFD-like [2Fe-2S]-binding domain"/>
    <property type="match status" value="1"/>
</dbReference>
<comment type="caution">
    <text evidence="2">The sequence shown here is derived from an EMBL/GenBank/DDBJ whole genome shotgun (WGS) entry which is preliminary data.</text>
</comment>
<feature type="domain" description="BFD-like [2Fe-2S]-binding" evidence="1">
    <location>
        <begin position="12"/>
        <end position="65"/>
    </location>
</feature>
<sequence>MIPDGPIDDDVIVCRCEEITAGEIRKAVREYKGESVTEIKRRVRAGMGLCQGRTCGKLVTRIIQEETGKKPNEILPSTDRPPVRAVTFGELAGAKEGGCGDE</sequence>
<dbReference type="EMBL" id="JAJCIS010000002">
    <property type="protein sequence ID" value="MCB7386438.1"/>
    <property type="molecule type" value="Genomic_DNA"/>
</dbReference>
<name>A0ABS8DDH9_9FIRM</name>
<dbReference type="InterPro" id="IPR052745">
    <property type="entry name" value="G3P_Oxidase/Oxidoreductase"/>
</dbReference>
<gene>
    <name evidence="2" type="ORF">LIZ65_03985</name>
</gene>
<reference evidence="2 3" key="1">
    <citation type="submission" date="2021-10" db="EMBL/GenBank/DDBJ databases">
        <title>Collection of gut derived symbiotic bacterial strains cultured from healthy donors.</title>
        <authorList>
            <person name="Lin H."/>
            <person name="Littmann E."/>
            <person name="Kohout C."/>
            <person name="Pamer E.G."/>
        </authorList>
    </citation>
    <scope>NUCLEOTIDE SEQUENCE [LARGE SCALE GENOMIC DNA]</scope>
    <source>
        <strain evidence="2 3">DFI.1.165</strain>
    </source>
</reference>
<dbReference type="Pfam" id="PF04324">
    <property type="entry name" value="Fer2_BFD"/>
    <property type="match status" value="1"/>
</dbReference>
<evidence type="ECO:0000313" key="2">
    <source>
        <dbReference type="EMBL" id="MCB7386438.1"/>
    </source>
</evidence>
<accession>A0ABS8DDH9</accession>
<keyword evidence="3" id="KW-1185">Reference proteome</keyword>
<dbReference type="PANTHER" id="PTHR42720">
    <property type="entry name" value="GLYCEROL-3-PHOSPHATE DEHYDROGENASE"/>
    <property type="match status" value="1"/>
</dbReference>
<dbReference type="Proteomes" id="UP001299546">
    <property type="component" value="Unassembled WGS sequence"/>
</dbReference>
<organism evidence="2 3">
    <name type="scientific">Bariatricus massiliensis</name>
    <dbReference type="NCBI Taxonomy" id="1745713"/>
    <lineage>
        <taxon>Bacteria</taxon>
        <taxon>Bacillati</taxon>
        <taxon>Bacillota</taxon>
        <taxon>Clostridia</taxon>
        <taxon>Lachnospirales</taxon>
        <taxon>Lachnospiraceae</taxon>
        <taxon>Bariatricus</taxon>
    </lineage>
</organism>
<dbReference type="CDD" id="cd19946">
    <property type="entry name" value="GlpA-like_Fer2_BFD-like"/>
    <property type="match status" value="1"/>
</dbReference>
<proteinExistence type="predicted"/>
<evidence type="ECO:0000259" key="1">
    <source>
        <dbReference type="Pfam" id="PF04324"/>
    </source>
</evidence>
<protein>
    <submittedName>
        <fullName evidence="2">(2Fe-2S)-binding protein</fullName>
    </submittedName>
</protein>